<dbReference type="SUPFAM" id="SSF56176">
    <property type="entry name" value="FAD-binding/transporter-associated domain-like"/>
    <property type="match status" value="1"/>
</dbReference>
<dbReference type="UniPathway" id="UPA00132"/>
<keyword evidence="7" id="KW-1185">Reference proteome</keyword>
<gene>
    <name evidence="6" type="ORF">CLV72_110200</name>
</gene>
<evidence type="ECO:0000256" key="4">
    <source>
        <dbReference type="ARBA" id="ARBA00023002"/>
    </source>
</evidence>
<evidence type="ECO:0000313" key="6">
    <source>
        <dbReference type="EMBL" id="PRX92440.1"/>
    </source>
</evidence>
<dbReference type="Gene3D" id="1.10.45.10">
    <property type="entry name" value="Vanillyl-alcohol Oxidase, Chain A, domain 4"/>
    <property type="match status" value="1"/>
</dbReference>
<dbReference type="Gene3D" id="3.30.465.10">
    <property type="match status" value="1"/>
</dbReference>
<dbReference type="AlphaFoldDB" id="A0A2T0PU65"/>
<dbReference type="Gene3D" id="3.30.70.2520">
    <property type="match status" value="1"/>
</dbReference>
<name>A0A2T0PU65_9ACTN</name>
<dbReference type="GO" id="GO:0071949">
    <property type="term" value="F:FAD binding"/>
    <property type="evidence" value="ECO:0007669"/>
    <property type="project" value="InterPro"/>
</dbReference>
<keyword evidence="4" id="KW-0560">Oxidoreductase</keyword>
<dbReference type="Gene3D" id="3.30.43.10">
    <property type="entry name" value="Uridine Diphospho-n-acetylenolpyruvylglucosamine Reductase, domain 2"/>
    <property type="match status" value="1"/>
</dbReference>
<dbReference type="PROSITE" id="PS00862">
    <property type="entry name" value="OX2_COVAL_FAD"/>
    <property type="match status" value="1"/>
</dbReference>
<dbReference type="InterPro" id="IPR007173">
    <property type="entry name" value="ALO_C"/>
</dbReference>
<dbReference type="GO" id="GO:0003885">
    <property type="term" value="F:D-arabinono-1,4-lactone oxidase activity"/>
    <property type="evidence" value="ECO:0007669"/>
    <property type="project" value="InterPro"/>
</dbReference>
<dbReference type="EMBL" id="PVZC01000010">
    <property type="protein sequence ID" value="PRX92440.1"/>
    <property type="molecule type" value="Genomic_DNA"/>
</dbReference>
<dbReference type="PIRSF" id="PIRSF000136">
    <property type="entry name" value="LGO_GLO"/>
    <property type="match status" value="1"/>
</dbReference>
<comment type="caution">
    <text evidence="6">The sequence shown here is derived from an EMBL/GenBank/DDBJ whole genome shotgun (WGS) entry which is preliminary data.</text>
</comment>
<dbReference type="InterPro" id="IPR016169">
    <property type="entry name" value="FAD-bd_PCMH_sub2"/>
</dbReference>
<dbReference type="PROSITE" id="PS51387">
    <property type="entry name" value="FAD_PCMH"/>
    <property type="match status" value="1"/>
</dbReference>
<dbReference type="GO" id="GO:0019853">
    <property type="term" value="P:L-ascorbic acid biosynthetic process"/>
    <property type="evidence" value="ECO:0007669"/>
    <property type="project" value="UniProtKB-UniPathway"/>
</dbReference>
<evidence type="ECO:0000259" key="5">
    <source>
        <dbReference type="PROSITE" id="PS51387"/>
    </source>
</evidence>
<evidence type="ECO:0000313" key="7">
    <source>
        <dbReference type="Proteomes" id="UP000237846"/>
    </source>
</evidence>
<sequence length="432" mass="46771">MAETWRNWAGNQRARPRRILVPRSAEEVARAVVAAAGDGLRVRVAGSGHSFTGAAVTDGVLLRSEGLSRVRSLDAARGLVTVEAGCRLDTLNAYLAGHGLALANLGDITAQTAAGAIQTATHGTGRTVGGLASQVHALELVLADGSAAVCSAEREPDLFHAARVGLGALGVVTAVTFRVVPAFLLRAVERAMPLDEVLDRLDELHGGNDHFEFFWFPHTGAALTKRNNRVEGPAAPLRPLRAWFDDEFLGNSVYDLMNRLGRRVPAATPLLNRCAAGALGARDYTDASARVFTTPRRFRFVEMEYAIPRAQAAGALRAVRALVERGPYRTTMPLEVRFTPADDAWLATSHGRDTAYVAAHVYRGAPYRGYFGALEEVFTGLGGRPHWGKLHTLDAGRLRTVYPRFDDFVGLRDRLDPGRRFGNAYLERVLGS</sequence>
<evidence type="ECO:0000256" key="1">
    <source>
        <dbReference type="ARBA" id="ARBA00005147"/>
    </source>
</evidence>
<evidence type="ECO:0000256" key="3">
    <source>
        <dbReference type="ARBA" id="ARBA00022644"/>
    </source>
</evidence>
<keyword evidence="3" id="KW-0060">Ascorbate biosynthesis</keyword>
<dbReference type="RefSeq" id="WP_106252701.1">
    <property type="nucleotide sequence ID" value="NZ_PVZC01000010.1"/>
</dbReference>
<dbReference type="GO" id="GO:0016020">
    <property type="term" value="C:membrane"/>
    <property type="evidence" value="ECO:0007669"/>
    <property type="project" value="InterPro"/>
</dbReference>
<dbReference type="PANTHER" id="PTHR43762:SF1">
    <property type="entry name" value="D-ARABINONO-1,4-LACTONE OXIDASE"/>
    <property type="match status" value="1"/>
</dbReference>
<reference evidence="6 7" key="1">
    <citation type="submission" date="2018-03" db="EMBL/GenBank/DDBJ databases">
        <title>Genomic Encyclopedia of Archaeal and Bacterial Type Strains, Phase II (KMG-II): from individual species to whole genera.</title>
        <authorList>
            <person name="Goeker M."/>
        </authorList>
    </citation>
    <scope>NUCLEOTIDE SEQUENCE [LARGE SCALE GENOMIC DNA]</scope>
    <source>
        <strain evidence="6 7">DSM 45601</strain>
    </source>
</reference>
<dbReference type="InterPro" id="IPR016166">
    <property type="entry name" value="FAD-bd_PCMH"/>
</dbReference>
<evidence type="ECO:0000256" key="2">
    <source>
        <dbReference type="ARBA" id="ARBA00005466"/>
    </source>
</evidence>
<comment type="pathway">
    <text evidence="1">Cofactor biosynthesis; L-ascorbate biosynthesis.</text>
</comment>
<dbReference type="NCBIfam" id="TIGR01679">
    <property type="entry name" value="bact_FAD_ox"/>
    <property type="match status" value="1"/>
</dbReference>
<dbReference type="InterPro" id="IPR006094">
    <property type="entry name" value="Oxid_FAD_bind_N"/>
</dbReference>
<dbReference type="GO" id="GO:0080049">
    <property type="term" value="F:L-gulono-1,4-lactone dehydrogenase activity"/>
    <property type="evidence" value="ECO:0007669"/>
    <property type="project" value="TreeGrafter"/>
</dbReference>
<dbReference type="InterPro" id="IPR010031">
    <property type="entry name" value="FAD_lactone_oxidase-like"/>
</dbReference>
<dbReference type="Pfam" id="PF01565">
    <property type="entry name" value="FAD_binding_4"/>
    <property type="match status" value="1"/>
</dbReference>
<protein>
    <submittedName>
        <fullName evidence="6">FAD-linked oxidoreductase</fullName>
    </submittedName>
</protein>
<dbReference type="Proteomes" id="UP000237846">
    <property type="component" value="Unassembled WGS sequence"/>
</dbReference>
<dbReference type="InterPro" id="IPR016171">
    <property type="entry name" value="Vanillyl_alc_oxidase_C-sub2"/>
</dbReference>
<dbReference type="InterPro" id="IPR006093">
    <property type="entry name" value="Oxy_OxRdtase_FAD_BS"/>
</dbReference>
<proteinExistence type="inferred from homology"/>
<organism evidence="6 7">
    <name type="scientific">Allonocardiopsis opalescens</name>
    <dbReference type="NCBI Taxonomy" id="1144618"/>
    <lineage>
        <taxon>Bacteria</taxon>
        <taxon>Bacillati</taxon>
        <taxon>Actinomycetota</taxon>
        <taxon>Actinomycetes</taxon>
        <taxon>Streptosporangiales</taxon>
        <taxon>Allonocardiopsis</taxon>
    </lineage>
</organism>
<dbReference type="Pfam" id="PF04030">
    <property type="entry name" value="ALO"/>
    <property type="match status" value="1"/>
</dbReference>
<dbReference type="OrthoDB" id="9800184at2"/>
<dbReference type="InterPro" id="IPR016167">
    <property type="entry name" value="FAD-bd_PCMH_sub1"/>
</dbReference>
<accession>A0A2T0PU65</accession>
<dbReference type="PANTHER" id="PTHR43762">
    <property type="entry name" value="L-GULONOLACTONE OXIDASE"/>
    <property type="match status" value="1"/>
</dbReference>
<dbReference type="InterPro" id="IPR036318">
    <property type="entry name" value="FAD-bd_PCMH-like_sf"/>
</dbReference>
<feature type="domain" description="FAD-binding PCMH-type" evidence="5">
    <location>
        <begin position="12"/>
        <end position="182"/>
    </location>
</feature>
<comment type="similarity">
    <text evidence="2">Belongs to the oxygen-dependent FAD-linked oxidoreductase family.</text>
</comment>